<keyword evidence="2" id="KW-1185">Reference proteome</keyword>
<reference evidence="1" key="1">
    <citation type="journal article" date="2023" name="Mol. Phylogenet. Evol.">
        <title>Genome-scale phylogeny and comparative genomics of the fungal order Sordariales.</title>
        <authorList>
            <person name="Hensen N."/>
            <person name="Bonometti L."/>
            <person name="Westerberg I."/>
            <person name="Brannstrom I.O."/>
            <person name="Guillou S."/>
            <person name="Cros-Aarteil S."/>
            <person name="Calhoun S."/>
            <person name="Haridas S."/>
            <person name="Kuo A."/>
            <person name="Mondo S."/>
            <person name="Pangilinan J."/>
            <person name="Riley R."/>
            <person name="LaButti K."/>
            <person name="Andreopoulos B."/>
            <person name="Lipzen A."/>
            <person name="Chen C."/>
            <person name="Yan M."/>
            <person name="Daum C."/>
            <person name="Ng V."/>
            <person name="Clum A."/>
            <person name="Steindorff A."/>
            <person name="Ohm R.A."/>
            <person name="Martin F."/>
            <person name="Silar P."/>
            <person name="Natvig D.O."/>
            <person name="Lalanne C."/>
            <person name="Gautier V."/>
            <person name="Ament-Velasquez S.L."/>
            <person name="Kruys A."/>
            <person name="Hutchinson M.I."/>
            <person name="Powell A.J."/>
            <person name="Barry K."/>
            <person name="Miller A.N."/>
            <person name="Grigoriev I.V."/>
            <person name="Debuchy R."/>
            <person name="Gladieux P."/>
            <person name="Hiltunen Thoren M."/>
            <person name="Johannesson H."/>
        </authorList>
    </citation>
    <scope>NUCLEOTIDE SEQUENCE</scope>
    <source>
        <strain evidence="1">CBS 359.72</strain>
    </source>
</reference>
<reference evidence="1" key="2">
    <citation type="submission" date="2023-05" db="EMBL/GenBank/DDBJ databases">
        <authorList>
            <consortium name="Lawrence Berkeley National Laboratory"/>
            <person name="Steindorff A."/>
            <person name="Hensen N."/>
            <person name="Bonometti L."/>
            <person name="Westerberg I."/>
            <person name="Brannstrom I.O."/>
            <person name="Guillou S."/>
            <person name="Cros-Aarteil S."/>
            <person name="Calhoun S."/>
            <person name="Haridas S."/>
            <person name="Kuo A."/>
            <person name="Mondo S."/>
            <person name="Pangilinan J."/>
            <person name="Riley R."/>
            <person name="Labutti K."/>
            <person name="Andreopoulos B."/>
            <person name="Lipzen A."/>
            <person name="Chen C."/>
            <person name="Yanf M."/>
            <person name="Daum C."/>
            <person name="Ng V."/>
            <person name="Clum A."/>
            <person name="Ohm R."/>
            <person name="Martin F."/>
            <person name="Silar P."/>
            <person name="Natvig D."/>
            <person name="Lalanne C."/>
            <person name="Gautier V."/>
            <person name="Ament-Velasquez S.L."/>
            <person name="Kruys A."/>
            <person name="Hutchinson M.I."/>
            <person name="Powell A.J."/>
            <person name="Barry K."/>
            <person name="Miller A.N."/>
            <person name="Grigoriev I.V."/>
            <person name="Debuchy R."/>
            <person name="Gladieux P."/>
            <person name="Thoren M.H."/>
            <person name="Johannesson H."/>
        </authorList>
    </citation>
    <scope>NUCLEOTIDE SEQUENCE</scope>
    <source>
        <strain evidence="1">CBS 359.72</strain>
    </source>
</reference>
<accession>A0AAN7CLP7</accession>
<dbReference type="EMBL" id="MU857743">
    <property type="protein sequence ID" value="KAK4244350.1"/>
    <property type="molecule type" value="Genomic_DNA"/>
</dbReference>
<proteinExistence type="predicted"/>
<organism evidence="1 2">
    <name type="scientific">Corynascus novoguineensis</name>
    <dbReference type="NCBI Taxonomy" id="1126955"/>
    <lineage>
        <taxon>Eukaryota</taxon>
        <taxon>Fungi</taxon>
        <taxon>Dikarya</taxon>
        <taxon>Ascomycota</taxon>
        <taxon>Pezizomycotina</taxon>
        <taxon>Sordariomycetes</taxon>
        <taxon>Sordariomycetidae</taxon>
        <taxon>Sordariales</taxon>
        <taxon>Chaetomiaceae</taxon>
        <taxon>Corynascus</taxon>
    </lineage>
</organism>
<dbReference type="Proteomes" id="UP001303647">
    <property type="component" value="Unassembled WGS sequence"/>
</dbReference>
<comment type="caution">
    <text evidence="1">The sequence shown here is derived from an EMBL/GenBank/DDBJ whole genome shotgun (WGS) entry which is preliminary data.</text>
</comment>
<sequence length="196" mass="22049">MAVSQLYVMRTPQSESLILQSIDTRLIAIQQSMATHTRADDVTTAQVVMLYAIMRIYRSSSIALESIDRIPLRLMQHVVSKSMYCLQPHTNVSPSDWEDWIIDEGLRRCFFILHALDYVSNARQSVPTALCSLFSHAPLPCPSHVWDAPTTEEWAARHRVWEEFCSDSGSGSGSGSHSKALRAGDLIRWLRGEESG</sequence>
<evidence type="ECO:0008006" key="3">
    <source>
        <dbReference type="Google" id="ProtNLM"/>
    </source>
</evidence>
<name>A0AAN7CLP7_9PEZI</name>
<protein>
    <recommendedName>
        <fullName evidence="3">Transcription factor domain-containing protein</fullName>
    </recommendedName>
</protein>
<evidence type="ECO:0000313" key="2">
    <source>
        <dbReference type="Proteomes" id="UP001303647"/>
    </source>
</evidence>
<dbReference type="AlphaFoldDB" id="A0AAN7CLP7"/>
<gene>
    <name evidence="1" type="ORF">C7999DRAFT_35274</name>
</gene>
<evidence type="ECO:0000313" key="1">
    <source>
        <dbReference type="EMBL" id="KAK4244350.1"/>
    </source>
</evidence>